<keyword evidence="1" id="KW-1185">Reference proteome</keyword>
<proteinExistence type="predicted"/>
<dbReference type="AlphaFoldDB" id="A0A915IZ32"/>
<name>A0A915IZ32_ROMCU</name>
<protein>
    <submittedName>
        <fullName evidence="2">Uncharacterized protein</fullName>
    </submittedName>
</protein>
<evidence type="ECO:0000313" key="2">
    <source>
        <dbReference type="WBParaSite" id="nRc.2.0.1.t19380-RA"/>
    </source>
</evidence>
<dbReference type="WBParaSite" id="nRc.2.0.1.t19380-RA">
    <property type="protein sequence ID" value="nRc.2.0.1.t19380-RA"/>
    <property type="gene ID" value="nRc.2.0.1.g19380"/>
</dbReference>
<evidence type="ECO:0000313" key="1">
    <source>
        <dbReference type="Proteomes" id="UP000887565"/>
    </source>
</evidence>
<sequence length="84" mass="9595">MTGAKVRRAPKFLNLECFDLRFVFNWFFIFGKGVMPWPNVKQEIGNNKEVNLVQTQLSKVKCANRRDGKGTVLAYQGASVLFII</sequence>
<reference evidence="2" key="1">
    <citation type="submission" date="2022-11" db="UniProtKB">
        <authorList>
            <consortium name="WormBaseParasite"/>
        </authorList>
    </citation>
    <scope>IDENTIFICATION</scope>
</reference>
<organism evidence="1 2">
    <name type="scientific">Romanomermis culicivorax</name>
    <name type="common">Nematode worm</name>
    <dbReference type="NCBI Taxonomy" id="13658"/>
    <lineage>
        <taxon>Eukaryota</taxon>
        <taxon>Metazoa</taxon>
        <taxon>Ecdysozoa</taxon>
        <taxon>Nematoda</taxon>
        <taxon>Enoplea</taxon>
        <taxon>Dorylaimia</taxon>
        <taxon>Mermithida</taxon>
        <taxon>Mermithoidea</taxon>
        <taxon>Mermithidae</taxon>
        <taxon>Romanomermis</taxon>
    </lineage>
</organism>
<dbReference type="Proteomes" id="UP000887565">
    <property type="component" value="Unplaced"/>
</dbReference>
<accession>A0A915IZ32</accession>